<accession>A0A9X5LUH9</accession>
<evidence type="ECO:0000313" key="1">
    <source>
        <dbReference type="EMBL" id="OCT43501.1"/>
    </source>
</evidence>
<organism evidence="1">
    <name type="scientific">Cutibacterium granulosum DSM 20700</name>
    <dbReference type="NCBI Taxonomy" id="1160719"/>
    <lineage>
        <taxon>Bacteria</taxon>
        <taxon>Bacillati</taxon>
        <taxon>Actinomycetota</taxon>
        <taxon>Actinomycetes</taxon>
        <taxon>Propionibacteriales</taxon>
        <taxon>Propionibacteriaceae</taxon>
        <taxon>Cutibacterium</taxon>
    </lineage>
</organism>
<protein>
    <submittedName>
        <fullName evidence="1">Uncharacterized protein</fullName>
    </submittedName>
</protein>
<gene>
    <name evidence="1" type="ORF">L860_00380</name>
</gene>
<sequence>MLKITSRLITFDIEAVHITQDRANISEFHFIGTAAAAKHLHQLLALMRFYIWLASQFLSQHV</sequence>
<reference evidence="1" key="1">
    <citation type="submission" date="2014-05" db="EMBL/GenBank/DDBJ databases">
        <authorList>
            <person name="Jahns A.C."/>
            <person name="Eilers H."/>
            <person name="Alexeyev O.A."/>
        </authorList>
    </citation>
    <scope>NUCLEOTIDE SEQUENCE [LARGE SCALE GENOMIC DNA]</scope>
    <source>
        <strain evidence="1">DSM 20700</strain>
    </source>
</reference>
<proteinExistence type="predicted"/>
<comment type="caution">
    <text evidence="1">The sequence shown here is derived from an EMBL/GenBank/DDBJ whole genome shotgun (WGS) entry which is preliminary data.</text>
</comment>
<name>A0A9X5LUH9_9ACTN</name>
<dbReference type="AlphaFoldDB" id="A0A9X5LUH9"/>
<dbReference type="EMBL" id="JNBU01000001">
    <property type="protein sequence ID" value="OCT43501.1"/>
    <property type="molecule type" value="Genomic_DNA"/>
</dbReference>